<evidence type="ECO:0000313" key="6">
    <source>
        <dbReference type="EMBL" id="GAI95856.1"/>
    </source>
</evidence>
<comment type="subcellular location">
    <subcellularLocation>
        <location evidence="1">Membrane</location>
        <topology evidence="1">Multi-pass membrane protein</topology>
    </subcellularLocation>
</comment>
<reference evidence="6" key="1">
    <citation type="journal article" date="2014" name="Front. Microbiol.">
        <title>High frequency of phylogenetically diverse reductive dehalogenase-homologous genes in deep subseafloor sedimentary metagenomes.</title>
        <authorList>
            <person name="Kawai M."/>
            <person name="Futagami T."/>
            <person name="Toyoda A."/>
            <person name="Takaki Y."/>
            <person name="Nishi S."/>
            <person name="Hori S."/>
            <person name="Arai W."/>
            <person name="Tsubouchi T."/>
            <person name="Morono Y."/>
            <person name="Uchiyama I."/>
            <person name="Ito T."/>
            <person name="Fujiyama A."/>
            <person name="Inagaki F."/>
            <person name="Takami H."/>
        </authorList>
    </citation>
    <scope>NUCLEOTIDE SEQUENCE</scope>
    <source>
        <strain evidence="6">Expedition CK06-06</strain>
    </source>
</reference>
<dbReference type="InterPro" id="IPR050186">
    <property type="entry name" value="TPT_transporter"/>
</dbReference>
<organism evidence="6">
    <name type="scientific">marine sediment metagenome</name>
    <dbReference type="NCBI Taxonomy" id="412755"/>
    <lineage>
        <taxon>unclassified sequences</taxon>
        <taxon>metagenomes</taxon>
        <taxon>ecological metagenomes</taxon>
    </lineage>
</organism>
<dbReference type="Pfam" id="PF03151">
    <property type="entry name" value="TPT"/>
    <property type="match status" value="1"/>
</dbReference>
<evidence type="ECO:0000256" key="4">
    <source>
        <dbReference type="ARBA" id="ARBA00023136"/>
    </source>
</evidence>
<keyword evidence="3" id="KW-1133">Transmembrane helix</keyword>
<proteinExistence type="predicted"/>
<dbReference type="InterPro" id="IPR004853">
    <property type="entry name" value="Sugar_P_trans_dom"/>
</dbReference>
<dbReference type="PANTHER" id="PTHR11132">
    <property type="entry name" value="SOLUTE CARRIER FAMILY 35"/>
    <property type="match status" value="1"/>
</dbReference>
<comment type="caution">
    <text evidence="6">The sequence shown here is derived from an EMBL/GenBank/DDBJ whole genome shotgun (WGS) entry which is preliminary data.</text>
</comment>
<keyword evidence="2" id="KW-0812">Transmembrane</keyword>
<dbReference type="EMBL" id="BARW01020799">
    <property type="protein sequence ID" value="GAI95856.1"/>
    <property type="molecule type" value="Genomic_DNA"/>
</dbReference>
<evidence type="ECO:0000259" key="5">
    <source>
        <dbReference type="Pfam" id="PF03151"/>
    </source>
</evidence>
<evidence type="ECO:0000256" key="2">
    <source>
        <dbReference type="ARBA" id="ARBA00022692"/>
    </source>
</evidence>
<gene>
    <name evidence="6" type="ORF">S12H4_35067</name>
</gene>
<dbReference type="SUPFAM" id="SSF103481">
    <property type="entry name" value="Multidrug resistance efflux transporter EmrE"/>
    <property type="match status" value="1"/>
</dbReference>
<sequence>MIFTASLLLSYTPYYYDRRIHNLGNIGFPGEIHAESALLSTRVIDIIRYNGVNIRKEIIKTSFETGLYFYLYNEAAMIVLNKINPVTHAIVNTLKRIIILITCVIFFKTPLTKNGVIGSSIAIIGSYLYSKTKKIKA</sequence>
<name>X1TWU3_9ZZZZ</name>
<protein>
    <recommendedName>
        <fullName evidence="5">Sugar phosphate transporter domain-containing protein</fullName>
    </recommendedName>
</protein>
<evidence type="ECO:0000256" key="3">
    <source>
        <dbReference type="ARBA" id="ARBA00022989"/>
    </source>
</evidence>
<accession>X1TWU3</accession>
<dbReference type="InterPro" id="IPR037185">
    <property type="entry name" value="EmrE-like"/>
</dbReference>
<evidence type="ECO:0000256" key="1">
    <source>
        <dbReference type="ARBA" id="ARBA00004141"/>
    </source>
</evidence>
<keyword evidence="4" id="KW-0472">Membrane</keyword>
<feature type="domain" description="Sugar phosphate transporter" evidence="5">
    <location>
        <begin position="42"/>
        <end position="130"/>
    </location>
</feature>
<dbReference type="AlphaFoldDB" id="X1TWU3"/>
<dbReference type="GO" id="GO:0016020">
    <property type="term" value="C:membrane"/>
    <property type="evidence" value="ECO:0007669"/>
    <property type="project" value="UniProtKB-SubCell"/>
</dbReference>